<evidence type="ECO:0000256" key="1">
    <source>
        <dbReference type="ARBA" id="ARBA00004606"/>
    </source>
</evidence>
<evidence type="ECO:0000256" key="2">
    <source>
        <dbReference type="ARBA" id="ARBA00008361"/>
    </source>
</evidence>
<evidence type="ECO:0000256" key="7">
    <source>
        <dbReference type="RuleBase" id="RU366043"/>
    </source>
</evidence>
<dbReference type="GO" id="GO:0005768">
    <property type="term" value="C:endosome"/>
    <property type="evidence" value="ECO:0007669"/>
    <property type="project" value="TreeGrafter"/>
</dbReference>
<dbReference type="PANTHER" id="PTHR10108:SF1102">
    <property type="entry name" value="METHYLTRANSFERASE PMT28-RELATED"/>
    <property type="match status" value="1"/>
</dbReference>
<proteinExistence type="inferred from homology"/>
<dbReference type="Gene3D" id="3.40.50.150">
    <property type="entry name" value="Vaccinia Virus protein VP39"/>
    <property type="match status" value="1"/>
</dbReference>
<keyword evidence="7" id="KW-1133">Transmembrane helix</keyword>
<dbReference type="Pfam" id="PF03141">
    <property type="entry name" value="Methyltransf_29"/>
    <property type="match status" value="1"/>
</dbReference>
<organism evidence="9 10">
    <name type="scientific">Chenopodium quinoa</name>
    <name type="common">Quinoa</name>
    <dbReference type="NCBI Taxonomy" id="63459"/>
    <lineage>
        <taxon>Eukaryota</taxon>
        <taxon>Viridiplantae</taxon>
        <taxon>Streptophyta</taxon>
        <taxon>Embryophyta</taxon>
        <taxon>Tracheophyta</taxon>
        <taxon>Spermatophyta</taxon>
        <taxon>Magnoliopsida</taxon>
        <taxon>eudicotyledons</taxon>
        <taxon>Gunneridae</taxon>
        <taxon>Pentapetalae</taxon>
        <taxon>Caryophyllales</taxon>
        <taxon>Chenopodiaceae</taxon>
        <taxon>Chenopodioideae</taxon>
        <taxon>Atripliceae</taxon>
        <taxon>Chenopodium</taxon>
    </lineage>
</organism>
<feature type="compositionally biased region" description="Polar residues" evidence="8">
    <location>
        <begin position="89"/>
        <end position="100"/>
    </location>
</feature>
<feature type="region of interest" description="Disordered" evidence="8">
    <location>
        <begin position="63"/>
        <end position="210"/>
    </location>
</feature>
<evidence type="ECO:0000256" key="8">
    <source>
        <dbReference type="SAM" id="MobiDB-lite"/>
    </source>
</evidence>
<sequence>MGFPRQAKSPLSTISRRATLPVGLCAKLTAVVILGLLFILIWSFFSPTPDALTAQRESFSEIAEPAARSSPSKSSTSKASHSKPESKSNKNGHLQQSGSNSRKKKHGIVSNVTVSGQNLKEFNRTNNGDELDLEGNEGSERSEVVDGNDQTVVDGKEEGFRGESEGEDEGEKNGDEDPDLEGGVDIKMSETEEEDEDGDTRSKSKGKMRKNLGPLFDSKAHYSWKLCNVRSKHNYIPCIDIESPKGKIQRYRHLERSCPSVPPMCLVPLPPDGYGSNGTTLHWPESRTKILYKNVEHPKLVAYLKTITWALVSGEYLVFPHNQSNVIGGVGHYLESIEEMVPDIEWGKNVRVVLDIGVTDSSFTASLFDKGVLTLSLGLKDDLVDLAQVALERGFPAIVSPFANRRLPFPSGAFDAIHCSGCKIHWHAHGGKRLLEMNRILRPGGYFVLSHKHNSIEEEEAMTSLIAAICWNVLADKTDEVAEVGVKIYQKPESNSIYELRRKRNPPICKDNENADSAWYIPVGHCLHPIPTAIEQHGTEWPAEWPKRLESYPDWLSDKEKVKADTKHWKAAVDKSYLTGMGINWTNIRNVMDMKAIYGGFAAALSEQEVWVMNVVPVHAPNTLPYIYERGLFGVYHDWCESFGSYPRSYDLLHADHLFSRLKNRCNQPVAIVVEMDRLLRPGGWVIVRDKVVVLEPLEEIFRSLNWDIHMTFFQDKEGILVAQKTWRP</sequence>
<keyword evidence="3 7" id="KW-0489">Methyltransferase</keyword>
<dbReference type="Gramene" id="AUR62033847-RA">
    <property type="protein sequence ID" value="AUR62033847-RA:cds"/>
    <property type="gene ID" value="AUR62033847"/>
</dbReference>
<evidence type="ECO:0000256" key="6">
    <source>
        <dbReference type="ARBA" id="ARBA00037847"/>
    </source>
</evidence>
<dbReference type="GO" id="GO:0008168">
    <property type="term" value="F:methyltransferase activity"/>
    <property type="evidence" value="ECO:0007669"/>
    <property type="project" value="UniProtKB-UniRule"/>
</dbReference>
<dbReference type="InterPro" id="IPR004159">
    <property type="entry name" value="Put_SAM_MeTrfase"/>
</dbReference>
<dbReference type="GO" id="GO:0016020">
    <property type="term" value="C:membrane"/>
    <property type="evidence" value="ECO:0007669"/>
    <property type="project" value="UniProtKB-SubCell"/>
</dbReference>
<dbReference type="KEGG" id="cqi:110686380"/>
<feature type="compositionally biased region" description="Polar residues" evidence="8">
    <location>
        <begin position="110"/>
        <end position="128"/>
    </location>
</feature>
<protein>
    <recommendedName>
        <fullName evidence="7">Methyltransferase</fullName>
        <ecNumber evidence="7">2.1.1.-</ecNumber>
    </recommendedName>
</protein>
<keyword evidence="10" id="KW-1185">Reference proteome</keyword>
<name>A0A803MRE6_CHEQI</name>
<reference evidence="9" key="1">
    <citation type="journal article" date="2017" name="Nature">
        <title>The genome of Chenopodium quinoa.</title>
        <authorList>
            <person name="Jarvis D.E."/>
            <person name="Ho Y.S."/>
            <person name="Lightfoot D.J."/>
            <person name="Schmoeckel S.M."/>
            <person name="Li B."/>
            <person name="Borm T.J.A."/>
            <person name="Ohyanagi H."/>
            <person name="Mineta K."/>
            <person name="Michell C.T."/>
            <person name="Saber N."/>
            <person name="Kharbatia N.M."/>
            <person name="Rupper R.R."/>
            <person name="Sharp A.R."/>
            <person name="Dally N."/>
            <person name="Boughton B.A."/>
            <person name="Woo Y.H."/>
            <person name="Gao G."/>
            <person name="Schijlen E.G.W.M."/>
            <person name="Guo X."/>
            <person name="Momin A.A."/>
            <person name="Negrao S."/>
            <person name="Al-Babili S."/>
            <person name="Gehring C."/>
            <person name="Roessner U."/>
            <person name="Jung C."/>
            <person name="Murphy K."/>
            <person name="Arold S.T."/>
            <person name="Gojobori T."/>
            <person name="van der Linden C.G."/>
            <person name="van Loo E.N."/>
            <person name="Jellen E.N."/>
            <person name="Maughan P.J."/>
            <person name="Tester M."/>
        </authorList>
    </citation>
    <scope>NUCLEOTIDE SEQUENCE [LARGE SCALE GENOMIC DNA]</scope>
    <source>
        <strain evidence="9">cv. PI 614886</strain>
    </source>
</reference>
<gene>
    <name evidence="9" type="primary">LOC110686380</name>
</gene>
<dbReference type="GO" id="GO:0032259">
    <property type="term" value="P:methylation"/>
    <property type="evidence" value="ECO:0007669"/>
    <property type="project" value="UniProtKB-KW"/>
</dbReference>
<feature type="transmembrane region" description="Helical" evidence="7">
    <location>
        <begin position="20"/>
        <end position="45"/>
    </location>
</feature>
<dbReference type="OMA" id="VHWPESK"/>
<feature type="compositionally biased region" description="Acidic residues" evidence="8">
    <location>
        <begin position="165"/>
        <end position="182"/>
    </location>
</feature>
<evidence type="ECO:0000256" key="5">
    <source>
        <dbReference type="ARBA" id="ARBA00023180"/>
    </source>
</evidence>
<dbReference type="EC" id="2.1.1.-" evidence="7"/>
<evidence type="ECO:0000256" key="4">
    <source>
        <dbReference type="ARBA" id="ARBA00022968"/>
    </source>
</evidence>
<dbReference type="AlphaFoldDB" id="A0A803MRE6"/>
<keyword evidence="4 7" id="KW-0735">Signal-anchor</keyword>
<comment type="similarity">
    <text evidence="2 7">Belongs to the methyltransferase superfamily.</text>
</comment>
<keyword evidence="7" id="KW-0812">Transmembrane</keyword>
<dbReference type="InterPro" id="IPR029063">
    <property type="entry name" value="SAM-dependent_MTases_sf"/>
</dbReference>
<evidence type="ECO:0000256" key="3">
    <source>
        <dbReference type="ARBA" id="ARBA00022603"/>
    </source>
</evidence>
<dbReference type="PANTHER" id="PTHR10108">
    <property type="entry name" value="SAM-DEPENDENT METHYLTRANSFERASE"/>
    <property type="match status" value="1"/>
</dbReference>
<accession>A0A803MRE6</accession>
<dbReference type="Proteomes" id="UP000596660">
    <property type="component" value="Unplaced"/>
</dbReference>
<dbReference type="OrthoDB" id="2013972at2759"/>
<feature type="compositionally biased region" description="Basic and acidic residues" evidence="8">
    <location>
        <begin position="154"/>
        <end position="164"/>
    </location>
</feature>
<dbReference type="GO" id="GO:0005802">
    <property type="term" value="C:trans-Golgi network"/>
    <property type="evidence" value="ECO:0007669"/>
    <property type="project" value="TreeGrafter"/>
</dbReference>
<comment type="subcellular location">
    <subcellularLocation>
        <location evidence="6">Endomembrane system</location>
        <topology evidence="6">Single-pass membrane protein</topology>
    </subcellularLocation>
    <subcellularLocation>
        <location evidence="1 7">Membrane</location>
        <topology evidence="1 7">Single-pass type II membrane protein</topology>
    </subcellularLocation>
</comment>
<feature type="compositionally biased region" description="Low complexity" evidence="8">
    <location>
        <begin position="65"/>
        <end position="79"/>
    </location>
</feature>
<dbReference type="EnsemblPlants" id="AUR62033847-RA">
    <property type="protein sequence ID" value="AUR62033847-RA:cds"/>
    <property type="gene ID" value="AUR62033847"/>
</dbReference>
<reference evidence="9" key="2">
    <citation type="submission" date="2021-03" db="UniProtKB">
        <authorList>
            <consortium name="EnsemblPlants"/>
        </authorList>
    </citation>
    <scope>IDENTIFICATION</scope>
</reference>
<keyword evidence="7" id="KW-0808">Transferase</keyword>
<dbReference type="GeneID" id="110686380"/>
<evidence type="ECO:0000313" key="9">
    <source>
        <dbReference type="EnsemblPlants" id="AUR62033847-RA:cds"/>
    </source>
</evidence>
<evidence type="ECO:0000313" key="10">
    <source>
        <dbReference type="Proteomes" id="UP000596660"/>
    </source>
</evidence>
<keyword evidence="5 7" id="KW-0325">Glycoprotein</keyword>
<dbReference type="SUPFAM" id="SSF53335">
    <property type="entry name" value="S-adenosyl-L-methionine-dependent methyltransferases"/>
    <property type="match status" value="2"/>
</dbReference>
<keyword evidence="7" id="KW-0472">Membrane</keyword>
<dbReference type="RefSeq" id="XP_021718675.1">
    <property type="nucleotide sequence ID" value="XM_021862983.1"/>
</dbReference>